<dbReference type="EMBL" id="BTSX01000005">
    <property type="protein sequence ID" value="GMS98827.1"/>
    <property type="molecule type" value="Genomic_DNA"/>
</dbReference>
<feature type="domain" description="F-box" evidence="1">
    <location>
        <begin position="21"/>
        <end position="74"/>
    </location>
</feature>
<dbReference type="Proteomes" id="UP001432027">
    <property type="component" value="Unassembled WGS sequence"/>
</dbReference>
<name>A0AAV5TXA5_9BILA</name>
<gene>
    <name evidence="2" type="ORF">PENTCL1PPCAC_21002</name>
</gene>
<dbReference type="Pfam" id="PF00646">
    <property type="entry name" value="F-box"/>
    <property type="match status" value="1"/>
</dbReference>
<dbReference type="Gene3D" id="1.20.1280.50">
    <property type="match status" value="1"/>
</dbReference>
<keyword evidence="3" id="KW-1185">Reference proteome</keyword>
<evidence type="ECO:0000259" key="1">
    <source>
        <dbReference type="PROSITE" id="PS50181"/>
    </source>
</evidence>
<organism evidence="2 3">
    <name type="scientific">Pristionchus entomophagus</name>
    <dbReference type="NCBI Taxonomy" id="358040"/>
    <lineage>
        <taxon>Eukaryota</taxon>
        <taxon>Metazoa</taxon>
        <taxon>Ecdysozoa</taxon>
        <taxon>Nematoda</taxon>
        <taxon>Chromadorea</taxon>
        <taxon>Rhabditida</taxon>
        <taxon>Rhabditina</taxon>
        <taxon>Diplogasteromorpha</taxon>
        <taxon>Diplogasteroidea</taxon>
        <taxon>Neodiplogasteridae</taxon>
        <taxon>Pristionchus</taxon>
    </lineage>
</organism>
<sequence>LQMDNSMSPPLKKRKEDSSDTDVFSLLPDDCILSVFSFLKQIDLDVLSSVSQKVHSLVNQARSKSSRSQLFHSLRLYQSCFSFKLTMRRHGVKLDMVTIDTMRDGRLMKPSDHIAEHRSVEALMLGAERPPDQSIPLAIHRLVFFPIQRFDIHKLEMINITLDDTFTEYCKIWTGVHQLEKLMISDAHGETEAIGRRSQWLA</sequence>
<dbReference type="PROSITE" id="PS50181">
    <property type="entry name" value="FBOX"/>
    <property type="match status" value="1"/>
</dbReference>
<dbReference type="InterPro" id="IPR036047">
    <property type="entry name" value="F-box-like_dom_sf"/>
</dbReference>
<dbReference type="AlphaFoldDB" id="A0AAV5TXA5"/>
<feature type="non-terminal residue" evidence="2">
    <location>
        <position position="202"/>
    </location>
</feature>
<reference evidence="2" key="1">
    <citation type="submission" date="2023-10" db="EMBL/GenBank/DDBJ databases">
        <title>Genome assembly of Pristionchus species.</title>
        <authorList>
            <person name="Yoshida K."/>
            <person name="Sommer R.J."/>
        </authorList>
    </citation>
    <scope>NUCLEOTIDE SEQUENCE</scope>
    <source>
        <strain evidence="2">RS0144</strain>
    </source>
</reference>
<evidence type="ECO:0000313" key="3">
    <source>
        <dbReference type="Proteomes" id="UP001432027"/>
    </source>
</evidence>
<proteinExistence type="predicted"/>
<dbReference type="SUPFAM" id="SSF81383">
    <property type="entry name" value="F-box domain"/>
    <property type="match status" value="1"/>
</dbReference>
<dbReference type="CDD" id="cd09917">
    <property type="entry name" value="F-box_SF"/>
    <property type="match status" value="1"/>
</dbReference>
<evidence type="ECO:0000313" key="2">
    <source>
        <dbReference type="EMBL" id="GMS98827.1"/>
    </source>
</evidence>
<protein>
    <recommendedName>
        <fullName evidence="1">F-box domain-containing protein</fullName>
    </recommendedName>
</protein>
<dbReference type="InterPro" id="IPR001810">
    <property type="entry name" value="F-box_dom"/>
</dbReference>
<comment type="caution">
    <text evidence="2">The sequence shown here is derived from an EMBL/GenBank/DDBJ whole genome shotgun (WGS) entry which is preliminary data.</text>
</comment>
<accession>A0AAV5TXA5</accession>
<feature type="non-terminal residue" evidence="2">
    <location>
        <position position="1"/>
    </location>
</feature>